<gene>
    <name evidence="1" type="ORF">SCMC78_62620</name>
</gene>
<dbReference type="AlphaFoldDB" id="A0AB33KXH1"/>
<sequence length="72" mass="8300">MRADLVETAAFRSGDVREARRPEGWSWPEAHGSPWYARYEFRNTLTSYKPHFWAGERWDTPSSAPANSRATA</sequence>
<evidence type="ECO:0000313" key="1">
    <source>
        <dbReference type="EMBL" id="BFP56455.1"/>
    </source>
</evidence>
<protein>
    <submittedName>
        <fullName evidence="1">Uncharacterized protein</fullName>
    </submittedName>
</protein>
<dbReference type="EMBL" id="AP035884">
    <property type="protein sequence ID" value="BFP56455.1"/>
    <property type="molecule type" value="Genomic_DNA"/>
</dbReference>
<organism evidence="1">
    <name type="scientific">Streptomyces sp. CMC78</name>
    <dbReference type="NCBI Taxonomy" id="3231512"/>
    <lineage>
        <taxon>Bacteria</taxon>
        <taxon>Bacillati</taxon>
        <taxon>Actinomycetota</taxon>
        <taxon>Actinomycetes</taxon>
        <taxon>Kitasatosporales</taxon>
        <taxon>Streptomycetaceae</taxon>
        <taxon>Streptomyces</taxon>
    </lineage>
</organism>
<proteinExistence type="predicted"/>
<accession>A0AB33KXH1</accession>
<dbReference type="KEGG" id="stcm:SCMC78_62620"/>
<reference evidence="1" key="1">
    <citation type="submission" date="2024-07" db="EMBL/GenBank/DDBJ databases">
        <title>Complete genome sequences of cellulolytic bacteria, Kitasatospora sp. CMC57 and Streptomyces sp. CMC78, isolated from Japanese agricultural soil.</title>
        <authorList>
            <person name="Hashimoto T."/>
            <person name="Ito M."/>
            <person name="Iwamoto M."/>
            <person name="Fukahori D."/>
            <person name="Shoda T."/>
            <person name="Sakoda M."/>
            <person name="Morohoshi T."/>
            <person name="Mitsuboshi M."/>
            <person name="Nishizawa T."/>
        </authorList>
    </citation>
    <scope>NUCLEOTIDE SEQUENCE</scope>
    <source>
        <strain evidence="1">CMC78</strain>
    </source>
</reference>
<name>A0AB33KXH1_9ACTN</name>